<feature type="compositionally biased region" description="Polar residues" evidence="1">
    <location>
        <begin position="106"/>
        <end position="125"/>
    </location>
</feature>
<name>A0A3A1WIT8_9HYPH</name>
<dbReference type="Proteomes" id="UP000265750">
    <property type="component" value="Unassembled WGS sequence"/>
</dbReference>
<accession>A0A3A1WIT8</accession>
<dbReference type="EMBL" id="QYRN01000007">
    <property type="protein sequence ID" value="RIX99552.1"/>
    <property type="molecule type" value="Genomic_DNA"/>
</dbReference>
<dbReference type="AlphaFoldDB" id="A0A3A1WIT8"/>
<evidence type="ECO:0000256" key="1">
    <source>
        <dbReference type="SAM" id="MobiDB-lite"/>
    </source>
</evidence>
<feature type="compositionally biased region" description="Low complexity" evidence="1">
    <location>
        <begin position="129"/>
        <end position="176"/>
    </location>
</feature>
<evidence type="ECO:0000313" key="3">
    <source>
        <dbReference type="Proteomes" id="UP000265750"/>
    </source>
</evidence>
<feature type="compositionally biased region" description="Polar residues" evidence="1">
    <location>
        <begin position="177"/>
        <end position="187"/>
    </location>
</feature>
<reference evidence="3" key="1">
    <citation type="submission" date="2018-09" db="EMBL/GenBank/DDBJ databases">
        <authorList>
            <person name="Tuo L."/>
        </authorList>
    </citation>
    <scope>NUCLEOTIDE SEQUENCE [LARGE SCALE GENOMIC DNA]</scope>
    <source>
        <strain evidence="3">M2BS4Y-1</strain>
    </source>
</reference>
<dbReference type="OrthoDB" id="7909149at2"/>
<organism evidence="2 3">
    <name type="scientific">Aureimonas flava</name>
    <dbReference type="NCBI Taxonomy" id="2320271"/>
    <lineage>
        <taxon>Bacteria</taxon>
        <taxon>Pseudomonadati</taxon>
        <taxon>Pseudomonadota</taxon>
        <taxon>Alphaproteobacteria</taxon>
        <taxon>Hyphomicrobiales</taxon>
        <taxon>Aurantimonadaceae</taxon>
        <taxon>Aureimonas</taxon>
    </lineage>
</organism>
<comment type="caution">
    <text evidence="2">The sequence shown here is derived from an EMBL/GenBank/DDBJ whole genome shotgun (WGS) entry which is preliminary data.</text>
</comment>
<proteinExistence type="predicted"/>
<feature type="region of interest" description="Disordered" evidence="1">
    <location>
        <begin position="22"/>
        <end position="187"/>
    </location>
</feature>
<feature type="compositionally biased region" description="Low complexity" evidence="1">
    <location>
        <begin position="89"/>
        <end position="105"/>
    </location>
</feature>
<sequence length="341" mass="34601">MTAYDRNATAHAATGSMAEAYVNSPDIDNQGNDQSYDGNNVANDQSDNSNQGNNQSQNSNQGNDYSDNSSSTDGNTLNVSDVANDKSQTDSNNDNSDNSVHTTDSGNDNSDNSTTDSGNDNSTNVAIADSGNDNSDNSTTDSNNDNSVNTSDSGNDNSVSNAHNTDSSSDNSGNTSFQATVTDSFNDNSNAWTDSFNSDDDLIDIGSVCGHIDDIIGAGQDALSAAGGQALLGDGNVFSIHQTATLNDGDWLNQPSTGLSNGSFSMTANDLDGGTASASNSGGHMAGDSSEIAAGTSAAAGITASHEALTMDIAMGANIQFTSVDMNVVGGDAMTADFGDA</sequence>
<evidence type="ECO:0000313" key="2">
    <source>
        <dbReference type="EMBL" id="RIX99552.1"/>
    </source>
</evidence>
<feature type="compositionally biased region" description="Polar residues" evidence="1">
    <location>
        <begin position="72"/>
        <end position="81"/>
    </location>
</feature>
<gene>
    <name evidence="2" type="ORF">D3218_13855</name>
</gene>
<feature type="compositionally biased region" description="Low complexity" evidence="1">
    <location>
        <begin position="43"/>
        <end position="71"/>
    </location>
</feature>
<feature type="compositionally biased region" description="Polar residues" evidence="1">
    <location>
        <begin position="26"/>
        <end position="42"/>
    </location>
</feature>
<keyword evidence="3" id="KW-1185">Reference proteome</keyword>
<protein>
    <submittedName>
        <fullName evidence="2">Uncharacterized protein</fullName>
    </submittedName>
</protein>
<dbReference type="RefSeq" id="WP_119540685.1">
    <property type="nucleotide sequence ID" value="NZ_QYRN01000007.1"/>
</dbReference>